<reference evidence="3 4" key="1">
    <citation type="submission" date="2020-03" db="EMBL/GenBank/DDBJ databases">
        <title>WGS of actinomycetes isolated from Thailand.</title>
        <authorList>
            <person name="Thawai C."/>
        </authorList>
    </citation>
    <scope>NUCLEOTIDE SEQUENCE [LARGE SCALE GENOMIC DNA]</scope>
    <source>
        <strain evidence="3 4">FMUSA5-5</strain>
    </source>
</reference>
<comment type="caution">
    <text evidence="3">The sequence shown here is derived from an EMBL/GenBank/DDBJ whole genome shotgun (WGS) entry which is preliminary data.</text>
</comment>
<feature type="region of interest" description="Disordered" evidence="1">
    <location>
        <begin position="78"/>
        <end position="198"/>
    </location>
</feature>
<evidence type="ECO:0000313" key="3">
    <source>
        <dbReference type="EMBL" id="NJP97061.1"/>
    </source>
</evidence>
<dbReference type="EMBL" id="JAATEP010000059">
    <property type="protein sequence ID" value="NJP97061.1"/>
    <property type="molecule type" value="Genomic_DNA"/>
</dbReference>
<protein>
    <recommendedName>
        <fullName evidence="5">Lipoprotein</fullName>
    </recommendedName>
</protein>
<evidence type="ECO:0008006" key="5">
    <source>
        <dbReference type="Google" id="ProtNLM"/>
    </source>
</evidence>
<accession>A0ABX1BH69</accession>
<evidence type="ECO:0000256" key="2">
    <source>
        <dbReference type="SAM" id="SignalP"/>
    </source>
</evidence>
<dbReference type="PROSITE" id="PS51257">
    <property type="entry name" value="PROKAR_LIPOPROTEIN"/>
    <property type="match status" value="1"/>
</dbReference>
<dbReference type="RefSeq" id="WP_168018665.1">
    <property type="nucleotide sequence ID" value="NZ_JAATEP010000059.1"/>
</dbReference>
<evidence type="ECO:0000256" key="1">
    <source>
        <dbReference type="SAM" id="MobiDB-lite"/>
    </source>
</evidence>
<gene>
    <name evidence="3" type="ORF">HCN51_47860</name>
</gene>
<feature type="signal peptide" evidence="2">
    <location>
        <begin position="1"/>
        <end position="31"/>
    </location>
</feature>
<evidence type="ECO:0000313" key="4">
    <source>
        <dbReference type="Proteomes" id="UP000696294"/>
    </source>
</evidence>
<sequence length="198" mass="20562">MRSVVDAGIRRKDRVLRGSATAALLACLALAAACGGGEAPARTVASVAPKAGTTASPAAGASTGDPLAFAACMRANGMPDFPDPQPGKGPALSPELVDSPQFKTAEKSCKQYQPSAPAKQPAPDDSWPISDKLKYAKCMRDNGVPSFPDPDDNGGFIFPQNGTVDPASEPFKKAEQTCKQYQPQNMPKKGQMKGGDTP</sequence>
<proteinExistence type="predicted"/>
<keyword evidence="4" id="KW-1185">Reference proteome</keyword>
<keyword evidence="2" id="KW-0732">Signal</keyword>
<organism evidence="3 4">
    <name type="scientific">Nonomuraea composti</name>
    <dbReference type="NCBI Taxonomy" id="2720023"/>
    <lineage>
        <taxon>Bacteria</taxon>
        <taxon>Bacillati</taxon>
        <taxon>Actinomycetota</taxon>
        <taxon>Actinomycetes</taxon>
        <taxon>Streptosporangiales</taxon>
        <taxon>Streptosporangiaceae</taxon>
        <taxon>Nonomuraea</taxon>
    </lineage>
</organism>
<dbReference type="Proteomes" id="UP000696294">
    <property type="component" value="Unassembled WGS sequence"/>
</dbReference>
<name>A0ABX1BH69_9ACTN</name>
<feature type="chain" id="PRO_5046993673" description="Lipoprotein" evidence="2">
    <location>
        <begin position="32"/>
        <end position="198"/>
    </location>
</feature>
<feature type="compositionally biased region" description="Basic and acidic residues" evidence="1">
    <location>
        <begin position="131"/>
        <end position="140"/>
    </location>
</feature>